<dbReference type="EMBL" id="AP024237">
    <property type="protein sequence ID" value="BCO37173.1"/>
    <property type="molecule type" value="Genomic_DNA"/>
</dbReference>
<dbReference type="RefSeq" id="WP_082169853.1">
    <property type="nucleotide sequence ID" value="NZ_AP024237.1"/>
</dbReference>
<reference evidence="1 2" key="1">
    <citation type="submission" date="2020-12" db="EMBL/GenBank/DDBJ databases">
        <title>Complete genome sequence of Mycobacterium heckeshornense JCM 15655T, closely related to a pathogenic non-tuberculous mycobacterial species Mycobacterium xenopi.</title>
        <authorList>
            <person name="Yoshida M."/>
            <person name="Fukano H."/>
            <person name="Asakura T."/>
            <person name="Suzuki M."/>
            <person name="Hoshino Y."/>
        </authorList>
    </citation>
    <scope>NUCLEOTIDE SEQUENCE [LARGE SCALE GENOMIC DNA]</scope>
    <source>
        <strain evidence="1 2">JCM 15655</strain>
    </source>
</reference>
<keyword evidence="2" id="KW-1185">Reference proteome</keyword>
<protein>
    <submittedName>
        <fullName evidence="1">Uncharacterized protein</fullName>
    </submittedName>
</protein>
<name>A0A2G8B5Q4_9MYCO</name>
<evidence type="ECO:0000313" key="2">
    <source>
        <dbReference type="Proteomes" id="UP000595446"/>
    </source>
</evidence>
<gene>
    <name evidence="1" type="ORF">MHEC_36060</name>
</gene>
<dbReference type="InterPro" id="IPR033437">
    <property type="entry name" value="DUF5130"/>
</dbReference>
<dbReference type="OrthoDB" id="3214027at2"/>
<evidence type="ECO:0000313" key="1">
    <source>
        <dbReference type="EMBL" id="BCO37173.1"/>
    </source>
</evidence>
<accession>A0A2G8B5Q4</accession>
<proteinExistence type="predicted"/>
<organism evidence="1 2">
    <name type="scientific">Mycobacterium heckeshornense</name>
    <dbReference type="NCBI Taxonomy" id="110505"/>
    <lineage>
        <taxon>Bacteria</taxon>
        <taxon>Bacillati</taxon>
        <taxon>Actinomycetota</taxon>
        <taxon>Actinomycetes</taxon>
        <taxon>Mycobacteriales</taxon>
        <taxon>Mycobacteriaceae</taxon>
        <taxon>Mycobacterium</taxon>
    </lineage>
</organism>
<dbReference type="Pfam" id="PF17174">
    <property type="entry name" value="DUF5130"/>
    <property type="match status" value="1"/>
</dbReference>
<sequence>MATGGLTPLAEAAERRELPLGFVVTASGRISGAAEPARATSRYPFRTTDLVRLDDELTYGTRACKARLAVYIGDLGDDSAARAREVLAKVPAPDKAVLLAVDPNRHAIEVVYGAGVRGRGAQTAAPEAVAVAASEFRSRGDLIRGLIRAVRVLAAGISPQ</sequence>
<dbReference type="Proteomes" id="UP000595446">
    <property type="component" value="Chromosome"/>
</dbReference>
<dbReference type="AlphaFoldDB" id="A0A2G8B5Q4"/>